<organism evidence="1 2">
    <name type="scientific">Stenotrophomonas maltophilia</name>
    <name type="common">Pseudomonas maltophilia</name>
    <name type="synonym">Xanthomonas maltophilia</name>
    <dbReference type="NCBI Taxonomy" id="40324"/>
    <lineage>
        <taxon>Bacteria</taxon>
        <taxon>Pseudomonadati</taxon>
        <taxon>Pseudomonadota</taxon>
        <taxon>Gammaproteobacteria</taxon>
        <taxon>Lysobacterales</taxon>
        <taxon>Lysobacteraceae</taxon>
        <taxon>Stenotrophomonas</taxon>
        <taxon>Stenotrophomonas maltophilia group</taxon>
    </lineage>
</organism>
<gene>
    <name evidence="1" type="ORF">I5U57_16195</name>
</gene>
<sequence length="67" mass="7394">MESSHRSELVTDGALRVWLRTGPADRLIFVASPCGTAFGKASWVLRFRFVGAAREKVLGRYPDLSLA</sequence>
<evidence type="ECO:0000313" key="2">
    <source>
        <dbReference type="Proteomes" id="UP000616785"/>
    </source>
</evidence>
<dbReference type="InterPro" id="IPR038488">
    <property type="entry name" value="Integrase_DNA-bd_sf"/>
</dbReference>
<comment type="caution">
    <text evidence="1">The sequence shown here is derived from an EMBL/GenBank/DDBJ whole genome shotgun (WGS) entry which is preliminary data.</text>
</comment>
<evidence type="ECO:0000313" key="1">
    <source>
        <dbReference type="EMBL" id="MBH1640988.1"/>
    </source>
</evidence>
<dbReference type="Proteomes" id="UP000616785">
    <property type="component" value="Unassembled WGS sequence"/>
</dbReference>
<dbReference type="EMBL" id="JADUNO010000070">
    <property type="protein sequence ID" value="MBH1640988.1"/>
    <property type="molecule type" value="Genomic_DNA"/>
</dbReference>
<dbReference type="AlphaFoldDB" id="A0AA40Y7P2"/>
<accession>A0AA40Y7P2</accession>
<protein>
    <submittedName>
        <fullName evidence="1">DUF4102 domain-containing protein</fullName>
    </submittedName>
</protein>
<name>A0AA40Y7P2_STEMA</name>
<dbReference type="Gene3D" id="3.30.160.390">
    <property type="entry name" value="Integrase, DNA-binding domain"/>
    <property type="match status" value="1"/>
</dbReference>
<dbReference type="RefSeq" id="WP_160320993.1">
    <property type="nucleotide sequence ID" value="NZ_JBMRFQ010000034.1"/>
</dbReference>
<proteinExistence type="predicted"/>
<reference evidence="1" key="1">
    <citation type="submission" date="2020-11" db="EMBL/GenBank/DDBJ databases">
        <title>Enhanced detection system for hospital associated transmission using whole genome sequencing surveillance.</title>
        <authorList>
            <person name="Harrison L.H."/>
            <person name="Van Tyne D."/>
            <person name="Marsh J.W."/>
            <person name="Griffith M.P."/>
            <person name="Snyder D.J."/>
            <person name="Cooper V.S."/>
            <person name="Mustapha M."/>
        </authorList>
    </citation>
    <scope>NUCLEOTIDE SEQUENCE</scope>
    <source>
        <strain evidence="1">STEN00092</strain>
    </source>
</reference>